<protein>
    <submittedName>
        <fullName evidence="5">Putative hydrolase of the HAD superfamily</fullName>
    </submittedName>
</protein>
<dbReference type="InterPro" id="IPR051400">
    <property type="entry name" value="HAD-like_hydrolase"/>
</dbReference>
<keyword evidence="4" id="KW-0460">Magnesium</keyword>
<dbReference type="GO" id="GO:0016791">
    <property type="term" value="F:phosphatase activity"/>
    <property type="evidence" value="ECO:0007669"/>
    <property type="project" value="TreeGrafter"/>
</dbReference>
<organism evidence="5 6">
    <name type="scientific">Sphingobacterium psychroaquaticum</name>
    <dbReference type="NCBI Taxonomy" id="561061"/>
    <lineage>
        <taxon>Bacteria</taxon>
        <taxon>Pseudomonadati</taxon>
        <taxon>Bacteroidota</taxon>
        <taxon>Sphingobacteriia</taxon>
        <taxon>Sphingobacteriales</taxon>
        <taxon>Sphingobacteriaceae</taxon>
        <taxon>Sphingobacterium</taxon>
    </lineage>
</organism>
<comment type="cofactor">
    <cofactor evidence="1">
        <name>Mg(2+)</name>
        <dbReference type="ChEBI" id="CHEBI:18420"/>
    </cofactor>
</comment>
<keyword evidence="6" id="KW-1185">Reference proteome</keyword>
<dbReference type="InterPro" id="IPR006439">
    <property type="entry name" value="HAD-SF_hydro_IA"/>
</dbReference>
<proteinExistence type="predicted"/>
<dbReference type="PANTHER" id="PTHR46470">
    <property type="entry name" value="N-ACYLNEURAMINATE-9-PHOSPHATASE"/>
    <property type="match status" value="1"/>
</dbReference>
<sequence length="243" mass="27149">MQIEDIEGVLFDYGGTLDSNGQHWGEVIWQLYQKAGLKIEREAFNAAYVYAERKMATSRLILPTFNFQEVLQTKVEAQFEYLQQQEISLSRELITAIAWDGYFLASEHVKKAKEVLDMLRGQIPMVMVSNFYGNLHAVLEDFGLLDYFDAVIESAVVGVRKPDPAIYNLGVAALGLSPERCLVIGDSFAKDIVPAKACGCQTVWFKGAAWTGDEEGGTGPIEADYVIYDIAELVLMFDKLLVK</sequence>
<dbReference type="Proteomes" id="UP000192980">
    <property type="component" value="Unassembled WGS sequence"/>
</dbReference>
<dbReference type="PRINTS" id="PR00413">
    <property type="entry name" value="HADHALOGNASE"/>
</dbReference>
<dbReference type="NCBIfam" id="TIGR01509">
    <property type="entry name" value="HAD-SF-IA-v3"/>
    <property type="match status" value="1"/>
</dbReference>
<evidence type="ECO:0000256" key="1">
    <source>
        <dbReference type="ARBA" id="ARBA00001946"/>
    </source>
</evidence>
<dbReference type="Gene3D" id="3.40.50.1000">
    <property type="entry name" value="HAD superfamily/HAD-like"/>
    <property type="match status" value="1"/>
</dbReference>
<dbReference type="GO" id="GO:0044281">
    <property type="term" value="P:small molecule metabolic process"/>
    <property type="evidence" value="ECO:0007669"/>
    <property type="project" value="UniProtKB-ARBA"/>
</dbReference>
<dbReference type="NCBIfam" id="TIGR01549">
    <property type="entry name" value="HAD-SF-IA-v1"/>
    <property type="match status" value="1"/>
</dbReference>
<accession>A0A1X7I925</accession>
<keyword evidence="3 5" id="KW-0378">Hydrolase</keyword>
<dbReference type="RefSeq" id="WP_234991060.1">
    <property type="nucleotide sequence ID" value="NZ_FXAU01000001.1"/>
</dbReference>
<dbReference type="InterPro" id="IPR023214">
    <property type="entry name" value="HAD_sf"/>
</dbReference>
<dbReference type="Pfam" id="PF00702">
    <property type="entry name" value="Hydrolase"/>
    <property type="match status" value="1"/>
</dbReference>
<evidence type="ECO:0000313" key="6">
    <source>
        <dbReference type="Proteomes" id="UP000192980"/>
    </source>
</evidence>
<dbReference type="SUPFAM" id="SSF56784">
    <property type="entry name" value="HAD-like"/>
    <property type="match status" value="1"/>
</dbReference>
<dbReference type="AlphaFoldDB" id="A0A1X7I925"/>
<dbReference type="STRING" id="561061.SAMN05660862_0568"/>
<evidence type="ECO:0000313" key="5">
    <source>
        <dbReference type="EMBL" id="SMG10876.1"/>
    </source>
</evidence>
<evidence type="ECO:0000256" key="4">
    <source>
        <dbReference type="ARBA" id="ARBA00022842"/>
    </source>
</evidence>
<dbReference type="GO" id="GO:0046872">
    <property type="term" value="F:metal ion binding"/>
    <property type="evidence" value="ECO:0007669"/>
    <property type="project" value="UniProtKB-KW"/>
</dbReference>
<dbReference type="EMBL" id="FXAU01000001">
    <property type="protein sequence ID" value="SMG10876.1"/>
    <property type="molecule type" value="Genomic_DNA"/>
</dbReference>
<dbReference type="SFLD" id="SFLDG01129">
    <property type="entry name" value="C1.5:_HAD__Beta-PGM__Phosphata"/>
    <property type="match status" value="1"/>
</dbReference>
<dbReference type="PANTHER" id="PTHR46470:SF2">
    <property type="entry name" value="GLYCERALDEHYDE 3-PHOSPHATE PHOSPHATASE"/>
    <property type="match status" value="1"/>
</dbReference>
<evidence type="ECO:0000256" key="3">
    <source>
        <dbReference type="ARBA" id="ARBA00022801"/>
    </source>
</evidence>
<evidence type="ECO:0000256" key="2">
    <source>
        <dbReference type="ARBA" id="ARBA00022723"/>
    </source>
</evidence>
<keyword evidence="2" id="KW-0479">Metal-binding</keyword>
<gene>
    <name evidence="5" type="ORF">SAMN05660862_0568</name>
</gene>
<dbReference type="InterPro" id="IPR036412">
    <property type="entry name" value="HAD-like_sf"/>
</dbReference>
<name>A0A1X7I925_9SPHI</name>
<reference evidence="5 6" key="1">
    <citation type="submission" date="2017-04" db="EMBL/GenBank/DDBJ databases">
        <authorList>
            <person name="Afonso C.L."/>
            <person name="Miller P.J."/>
            <person name="Scott M.A."/>
            <person name="Spackman E."/>
            <person name="Goraichik I."/>
            <person name="Dimitrov K.M."/>
            <person name="Suarez D.L."/>
            <person name="Swayne D.E."/>
        </authorList>
    </citation>
    <scope>NUCLEOTIDE SEQUENCE [LARGE SCALE GENOMIC DNA]</scope>
    <source>
        <strain evidence="5 6">DSM 22418</strain>
    </source>
</reference>
<dbReference type="SFLD" id="SFLDS00003">
    <property type="entry name" value="Haloacid_Dehalogenase"/>
    <property type="match status" value="1"/>
</dbReference>